<reference evidence="4" key="1">
    <citation type="journal article" date="2018" name="Nat. Microbiol.">
        <title>Leveraging single-cell genomics to expand the fungal tree of life.</title>
        <authorList>
            <person name="Ahrendt S.R."/>
            <person name="Quandt C.A."/>
            <person name="Ciobanu D."/>
            <person name="Clum A."/>
            <person name="Salamov A."/>
            <person name="Andreopoulos B."/>
            <person name="Cheng J.F."/>
            <person name="Woyke T."/>
            <person name="Pelin A."/>
            <person name="Henrissat B."/>
            <person name="Reynolds N.K."/>
            <person name="Benny G.L."/>
            <person name="Smith M.E."/>
            <person name="James T.Y."/>
            <person name="Grigoriev I.V."/>
        </authorList>
    </citation>
    <scope>NUCLEOTIDE SEQUENCE [LARGE SCALE GENOMIC DNA]</scope>
    <source>
        <strain evidence="4">Benny S71-1</strain>
    </source>
</reference>
<accession>A0A4P9YSF6</accession>
<dbReference type="GO" id="GO:0005737">
    <property type="term" value="C:cytoplasm"/>
    <property type="evidence" value="ECO:0007669"/>
    <property type="project" value="InterPro"/>
</dbReference>
<dbReference type="InterPro" id="IPR000192">
    <property type="entry name" value="Aminotrans_V_dom"/>
</dbReference>
<dbReference type="GO" id="GO:0030170">
    <property type="term" value="F:pyridoxal phosphate binding"/>
    <property type="evidence" value="ECO:0007669"/>
    <property type="project" value="InterPro"/>
</dbReference>
<name>A0A4P9YSF6_9FUNG</name>
<dbReference type="Proteomes" id="UP000278143">
    <property type="component" value="Unassembled WGS sequence"/>
</dbReference>
<dbReference type="GO" id="GO:0009435">
    <property type="term" value="P:NAD+ biosynthetic process"/>
    <property type="evidence" value="ECO:0007669"/>
    <property type="project" value="InterPro"/>
</dbReference>
<dbReference type="PANTHER" id="PTHR14084:SF0">
    <property type="entry name" value="KYNURENINASE"/>
    <property type="match status" value="1"/>
</dbReference>
<gene>
    <name evidence="3" type="ORF">SYNPS1DRAFT_31453</name>
</gene>
<organism evidence="3 4">
    <name type="scientific">Syncephalis pseudoplumigaleata</name>
    <dbReference type="NCBI Taxonomy" id="1712513"/>
    <lineage>
        <taxon>Eukaryota</taxon>
        <taxon>Fungi</taxon>
        <taxon>Fungi incertae sedis</taxon>
        <taxon>Zoopagomycota</taxon>
        <taxon>Zoopagomycotina</taxon>
        <taxon>Zoopagomycetes</taxon>
        <taxon>Zoopagales</taxon>
        <taxon>Piptocephalidaceae</taxon>
        <taxon>Syncephalis</taxon>
    </lineage>
</organism>
<dbReference type="InterPro" id="IPR015424">
    <property type="entry name" value="PyrdxlP-dep_Trfase"/>
</dbReference>
<dbReference type="EMBL" id="KZ991554">
    <property type="protein sequence ID" value="RKP22873.1"/>
    <property type="molecule type" value="Genomic_DNA"/>
</dbReference>
<dbReference type="AlphaFoldDB" id="A0A4P9YSF6"/>
<keyword evidence="1" id="KW-0663">Pyridoxal phosphate</keyword>
<evidence type="ECO:0000313" key="4">
    <source>
        <dbReference type="Proteomes" id="UP000278143"/>
    </source>
</evidence>
<dbReference type="PANTHER" id="PTHR14084">
    <property type="entry name" value="KYNURENINASE"/>
    <property type="match status" value="1"/>
</dbReference>
<dbReference type="InterPro" id="IPR015421">
    <property type="entry name" value="PyrdxlP-dep_Trfase_major"/>
</dbReference>
<dbReference type="GO" id="GO:0019441">
    <property type="term" value="P:L-tryptophan catabolic process to kynurenine"/>
    <property type="evidence" value="ECO:0007669"/>
    <property type="project" value="TreeGrafter"/>
</dbReference>
<feature type="domain" description="Aminotransferase class V" evidence="2">
    <location>
        <begin position="126"/>
        <end position="194"/>
    </location>
</feature>
<keyword evidence="4" id="KW-1185">Reference proteome</keyword>
<dbReference type="GO" id="GO:0016740">
    <property type="term" value="F:transferase activity"/>
    <property type="evidence" value="ECO:0007669"/>
    <property type="project" value="UniProtKB-KW"/>
</dbReference>
<evidence type="ECO:0000313" key="3">
    <source>
        <dbReference type="EMBL" id="RKP22873.1"/>
    </source>
</evidence>
<dbReference type="Pfam" id="PF00266">
    <property type="entry name" value="Aminotran_5"/>
    <property type="match status" value="1"/>
</dbReference>
<proteinExistence type="predicted"/>
<keyword evidence="3" id="KW-0808">Transferase</keyword>
<dbReference type="GO" id="GO:0030429">
    <property type="term" value="F:kynureninase activity"/>
    <property type="evidence" value="ECO:0007669"/>
    <property type="project" value="InterPro"/>
</dbReference>
<dbReference type="OrthoDB" id="5978656at2759"/>
<evidence type="ECO:0000256" key="1">
    <source>
        <dbReference type="ARBA" id="ARBA00022898"/>
    </source>
</evidence>
<evidence type="ECO:0000259" key="2">
    <source>
        <dbReference type="Pfam" id="PF00266"/>
    </source>
</evidence>
<sequence length="215" mass="24140">MPPPAAANSTPKDTTEDQLCTYLCGNSLGLQPKATKQYLLEELEIWAKRGVLGHHSHAYQRPWLTSDENVLQESARIVGCKLSEVAILNTLTVNIHFLFAAFYQPTPQRFKVIMEAKAFPSDRYYTGQLFDMKRITEAGHAQGSLVGFDLAHAVGNVPLYLHDWAVDFACWCTYKYLNSGPGGIAGIYVHEKYAQPDEERPRLAGWWRNGRLPGV</sequence>
<dbReference type="InterPro" id="IPR010111">
    <property type="entry name" value="Kynureninase"/>
</dbReference>
<dbReference type="GO" id="GO:0043420">
    <property type="term" value="P:anthranilate metabolic process"/>
    <property type="evidence" value="ECO:0007669"/>
    <property type="project" value="TreeGrafter"/>
</dbReference>
<dbReference type="Gene3D" id="3.40.640.10">
    <property type="entry name" value="Type I PLP-dependent aspartate aminotransferase-like (Major domain)"/>
    <property type="match status" value="2"/>
</dbReference>
<dbReference type="SUPFAM" id="SSF53383">
    <property type="entry name" value="PLP-dependent transferases"/>
    <property type="match status" value="1"/>
</dbReference>
<protein>
    <submittedName>
        <fullName evidence="3">Pyridoxal phosphate-dependent transferase</fullName>
    </submittedName>
</protein>